<feature type="region of interest" description="Disordered" evidence="1">
    <location>
        <begin position="90"/>
        <end position="131"/>
    </location>
</feature>
<dbReference type="Proteomes" id="UP000027222">
    <property type="component" value="Unassembled WGS sequence"/>
</dbReference>
<dbReference type="HOGENOM" id="CLU_1758930_0_0_1"/>
<evidence type="ECO:0000313" key="2">
    <source>
        <dbReference type="EMBL" id="KDR71686.1"/>
    </source>
</evidence>
<dbReference type="EMBL" id="KL142391">
    <property type="protein sequence ID" value="KDR71686.1"/>
    <property type="molecule type" value="Genomic_DNA"/>
</dbReference>
<keyword evidence="3" id="KW-1185">Reference proteome</keyword>
<name>A0A067SL96_GALM3</name>
<proteinExistence type="predicted"/>
<sequence length="148" mass="16102">MRLPCQPNRGSERECRLRDDTRILAFCQPPHIAFQLVAHTWEATMAVVGGGIQRFGVAFTPLSPPDPADASTADSNPCVARFRLPHFARSLVKPNRSTTTSPPPPIASTNDPPDRSTRRRASSPHVSVVACGNADEPTHLRWLTSSPA</sequence>
<evidence type="ECO:0000313" key="3">
    <source>
        <dbReference type="Proteomes" id="UP000027222"/>
    </source>
</evidence>
<reference evidence="3" key="1">
    <citation type="journal article" date="2014" name="Proc. Natl. Acad. Sci. U.S.A.">
        <title>Extensive sampling of basidiomycete genomes demonstrates inadequacy of the white-rot/brown-rot paradigm for wood decay fungi.</title>
        <authorList>
            <person name="Riley R."/>
            <person name="Salamov A.A."/>
            <person name="Brown D.W."/>
            <person name="Nagy L.G."/>
            <person name="Floudas D."/>
            <person name="Held B.W."/>
            <person name="Levasseur A."/>
            <person name="Lombard V."/>
            <person name="Morin E."/>
            <person name="Otillar R."/>
            <person name="Lindquist E.A."/>
            <person name="Sun H."/>
            <person name="LaButti K.M."/>
            <person name="Schmutz J."/>
            <person name="Jabbour D."/>
            <person name="Luo H."/>
            <person name="Baker S.E."/>
            <person name="Pisabarro A.G."/>
            <person name="Walton J.D."/>
            <person name="Blanchette R.A."/>
            <person name="Henrissat B."/>
            <person name="Martin F."/>
            <person name="Cullen D."/>
            <person name="Hibbett D.S."/>
            <person name="Grigoriev I.V."/>
        </authorList>
    </citation>
    <scope>NUCLEOTIDE SEQUENCE [LARGE SCALE GENOMIC DNA]</scope>
    <source>
        <strain evidence="3">CBS 339.88</strain>
    </source>
</reference>
<evidence type="ECO:0000256" key="1">
    <source>
        <dbReference type="SAM" id="MobiDB-lite"/>
    </source>
</evidence>
<protein>
    <submittedName>
        <fullName evidence="2">Uncharacterized protein</fullName>
    </submittedName>
</protein>
<dbReference type="AlphaFoldDB" id="A0A067SL96"/>
<accession>A0A067SL96</accession>
<organism evidence="2 3">
    <name type="scientific">Galerina marginata (strain CBS 339.88)</name>
    <dbReference type="NCBI Taxonomy" id="685588"/>
    <lineage>
        <taxon>Eukaryota</taxon>
        <taxon>Fungi</taxon>
        <taxon>Dikarya</taxon>
        <taxon>Basidiomycota</taxon>
        <taxon>Agaricomycotina</taxon>
        <taxon>Agaricomycetes</taxon>
        <taxon>Agaricomycetidae</taxon>
        <taxon>Agaricales</taxon>
        <taxon>Agaricineae</taxon>
        <taxon>Strophariaceae</taxon>
        <taxon>Galerina</taxon>
    </lineage>
</organism>
<gene>
    <name evidence="2" type="ORF">GALMADRAFT_143491</name>
</gene>